<gene>
    <name evidence="1" type="ORF">KAM351_18150</name>
</gene>
<protein>
    <submittedName>
        <fullName evidence="1">Uncharacterized protein</fullName>
    </submittedName>
</protein>
<dbReference type="Proteomes" id="UP000886934">
    <property type="component" value="Unassembled WGS sequence"/>
</dbReference>
<evidence type="ECO:0000313" key="1">
    <source>
        <dbReference type="EMBL" id="GJA63204.1"/>
    </source>
</evidence>
<dbReference type="RefSeq" id="WP_223940109.1">
    <property type="nucleotide sequence ID" value="NZ_BPNN01000022.1"/>
</dbReference>
<evidence type="ECO:0000313" key="2">
    <source>
        <dbReference type="Proteomes" id="UP000886934"/>
    </source>
</evidence>
<name>A0AA37FTP9_AERCA</name>
<accession>A0AA37FTP9</accession>
<sequence length="90" mass="10528">MSKYRKGALYIRRMRESDDTESFRTAFRLAFYSTQIKSGKYKKAYVLVRHGDDSVLEVGRSRAEIMGQMIFGNAKGLNKRQAMRKWGKRV</sequence>
<dbReference type="EMBL" id="BPNN01000022">
    <property type="protein sequence ID" value="GJA63204.1"/>
    <property type="molecule type" value="Genomic_DNA"/>
</dbReference>
<dbReference type="AlphaFoldDB" id="A0AA37FTP9"/>
<organism evidence="1 2">
    <name type="scientific">Aeromonas caviae</name>
    <name type="common">Aeromonas punctata</name>
    <dbReference type="NCBI Taxonomy" id="648"/>
    <lineage>
        <taxon>Bacteria</taxon>
        <taxon>Pseudomonadati</taxon>
        <taxon>Pseudomonadota</taxon>
        <taxon>Gammaproteobacteria</taxon>
        <taxon>Aeromonadales</taxon>
        <taxon>Aeromonadaceae</taxon>
        <taxon>Aeromonas</taxon>
    </lineage>
</organism>
<reference evidence="1" key="1">
    <citation type="submission" date="2021-07" db="EMBL/GenBank/DDBJ databases">
        <title>Draft genome sequence of carbapenem-resistant Aeromonas spp. in Japan.</title>
        <authorList>
            <person name="Maehana S."/>
            <person name="Suzuki M."/>
            <person name="Kitasato H."/>
        </authorList>
    </citation>
    <scope>NUCLEOTIDE SEQUENCE</scope>
    <source>
        <strain evidence="1">KAM351</strain>
    </source>
</reference>
<proteinExistence type="predicted"/>
<comment type="caution">
    <text evidence="1">The sequence shown here is derived from an EMBL/GenBank/DDBJ whole genome shotgun (WGS) entry which is preliminary data.</text>
</comment>